<feature type="compositionally biased region" description="Basic and acidic residues" evidence="1">
    <location>
        <begin position="306"/>
        <end position="316"/>
    </location>
</feature>
<keyword evidence="3" id="KW-1185">Reference proteome</keyword>
<evidence type="ECO:0000313" key="2">
    <source>
        <dbReference type="EMBL" id="KAK0156105.1"/>
    </source>
</evidence>
<feature type="region of interest" description="Disordered" evidence="1">
    <location>
        <begin position="105"/>
        <end position="141"/>
    </location>
</feature>
<evidence type="ECO:0000313" key="3">
    <source>
        <dbReference type="Proteomes" id="UP001174136"/>
    </source>
</evidence>
<dbReference type="Proteomes" id="UP001174136">
    <property type="component" value="Unassembled WGS sequence"/>
</dbReference>
<name>A0AA47NDA1_MERPO</name>
<accession>A0AA47NDA1</accession>
<comment type="caution">
    <text evidence="2">The sequence shown here is derived from an EMBL/GenBank/DDBJ whole genome shotgun (WGS) entry which is preliminary data.</text>
</comment>
<reference evidence="2" key="1">
    <citation type="journal article" date="2023" name="Front. Mar. Sci.">
        <title>A new Merluccius polli reference genome to investigate the effects of global change in West African waters.</title>
        <authorList>
            <person name="Mateo J.L."/>
            <person name="Blanco-Fernandez C."/>
            <person name="Garcia-Vazquez E."/>
            <person name="Machado-Schiaffino G."/>
        </authorList>
    </citation>
    <scope>NUCLEOTIDE SEQUENCE</scope>
    <source>
        <strain evidence="2">C29</strain>
        <tissue evidence="2">Fin</tissue>
    </source>
</reference>
<sequence length="400" mass="41677">MHSVHLSLCPAGLDLLHPGADCAALREMEIEEETLRRKGLGLEGAELDSEESAQAAAATAAVAEKYPLSEGMDLSVSRQRYFAPSLLTQETQFLVSSGCENGFSNSSSMSLSHRPPDFKPLGSRPASASPAGPHTAHSTFMAPHPGIGYSHVFSHGNLQAGAREAKTPPAAVHLAESPRSDGGLLGNMGVARTNLSSARGFLYQGLHAGNSMVSMGKSGLLGHSLGVYGLSSPGAPVSTEYSPTGFSHPVSLQRGTMHAWQSMQQPLQEPNGLHLSPGISAGGCYFPSQTAASASPPHLSLNLSIKSERPSPEHDCASPGSPALQHHFGQPSPMSGSACHSPPEAYVTAGDGKEFPRGGYPTVGQQLGDEEKEMQLPRQLVTTDGPEQTGLASGLLCGYT</sequence>
<dbReference type="EMBL" id="JAOPHQ010000032">
    <property type="protein sequence ID" value="KAK0156105.1"/>
    <property type="molecule type" value="Genomic_DNA"/>
</dbReference>
<proteinExistence type="predicted"/>
<evidence type="ECO:0000256" key="1">
    <source>
        <dbReference type="SAM" id="MobiDB-lite"/>
    </source>
</evidence>
<protein>
    <submittedName>
        <fullName evidence="2">Uncharacterized protein</fullName>
    </submittedName>
</protein>
<organism evidence="2 3">
    <name type="scientific">Merluccius polli</name>
    <name type="common">Benguela hake</name>
    <name type="synonym">Merluccius cadenati</name>
    <dbReference type="NCBI Taxonomy" id="89951"/>
    <lineage>
        <taxon>Eukaryota</taxon>
        <taxon>Metazoa</taxon>
        <taxon>Chordata</taxon>
        <taxon>Craniata</taxon>
        <taxon>Vertebrata</taxon>
        <taxon>Euteleostomi</taxon>
        <taxon>Actinopterygii</taxon>
        <taxon>Neopterygii</taxon>
        <taxon>Teleostei</taxon>
        <taxon>Neoteleostei</taxon>
        <taxon>Acanthomorphata</taxon>
        <taxon>Zeiogadaria</taxon>
        <taxon>Gadariae</taxon>
        <taxon>Gadiformes</taxon>
        <taxon>Gadoidei</taxon>
        <taxon>Merlucciidae</taxon>
        <taxon>Merluccius</taxon>
    </lineage>
</organism>
<feature type="region of interest" description="Disordered" evidence="1">
    <location>
        <begin position="302"/>
        <end position="363"/>
    </location>
</feature>
<gene>
    <name evidence="2" type="ORF">N1851_000889</name>
</gene>
<dbReference type="AlphaFoldDB" id="A0AA47NDA1"/>